<proteinExistence type="predicted"/>
<dbReference type="CDD" id="cd00085">
    <property type="entry name" value="HNHc"/>
    <property type="match status" value="1"/>
</dbReference>
<protein>
    <recommendedName>
        <fullName evidence="4">HNH endonuclease</fullName>
    </recommendedName>
</protein>
<reference evidence="2" key="1">
    <citation type="journal article" date="2014" name="Int. J. Syst. Evol. Microbiol.">
        <title>Complete genome sequence of Corynebacterium casei LMG S-19264T (=DSM 44701T), isolated from a smear-ripened cheese.</title>
        <authorList>
            <consortium name="US DOE Joint Genome Institute (JGI-PGF)"/>
            <person name="Walter F."/>
            <person name="Albersmeier A."/>
            <person name="Kalinowski J."/>
            <person name="Ruckert C."/>
        </authorList>
    </citation>
    <scope>NUCLEOTIDE SEQUENCE</scope>
    <source>
        <strain evidence="2">CGMCC 4.5737</strain>
    </source>
</reference>
<evidence type="ECO:0000313" key="2">
    <source>
        <dbReference type="EMBL" id="GGM39456.1"/>
    </source>
</evidence>
<gene>
    <name evidence="2" type="ORF">GCM10012275_07910</name>
</gene>
<keyword evidence="3" id="KW-1185">Reference proteome</keyword>
<feature type="compositionally biased region" description="Basic and acidic residues" evidence="1">
    <location>
        <begin position="48"/>
        <end position="57"/>
    </location>
</feature>
<dbReference type="Proteomes" id="UP000637578">
    <property type="component" value="Unassembled WGS sequence"/>
</dbReference>
<evidence type="ECO:0000256" key="1">
    <source>
        <dbReference type="SAM" id="MobiDB-lite"/>
    </source>
</evidence>
<accession>A0A8J3FU12</accession>
<feature type="region of interest" description="Disordered" evidence="1">
    <location>
        <begin position="37"/>
        <end position="57"/>
    </location>
</feature>
<evidence type="ECO:0000313" key="3">
    <source>
        <dbReference type="Proteomes" id="UP000637578"/>
    </source>
</evidence>
<dbReference type="EMBL" id="BMMK01000002">
    <property type="protein sequence ID" value="GGM39456.1"/>
    <property type="molecule type" value="Genomic_DNA"/>
</dbReference>
<dbReference type="AlphaFoldDB" id="A0A8J3FU12"/>
<feature type="compositionally biased region" description="Basic and acidic residues" evidence="1">
    <location>
        <begin position="76"/>
        <end position="100"/>
    </location>
</feature>
<name>A0A8J3FU12_9PSEU</name>
<evidence type="ECO:0008006" key="4">
    <source>
        <dbReference type="Google" id="ProtNLM"/>
    </source>
</evidence>
<dbReference type="InterPro" id="IPR003615">
    <property type="entry name" value="HNH_nuc"/>
</dbReference>
<organism evidence="2 3">
    <name type="scientific">Longimycelium tulufanense</name>
    <dbReference type="NCBI Taxonomy" id="907463"/>
    <lineage>
        <taxon>Bacteria</taxon>
        <taxon>Bacillati</taxon>
        <taxon>Actinomycetota</taxon>
        <taxon>Actinomycetes</taxon>
        <taxon>Pseudonocardiales</taxon>
        <taxon>Pseudonocardiaceae</taxon>
        <taxon>Longimycelium</taxon>
    </lineage>
</organism>
<reference evidence="2" key="2">
    <citation type="submission" date="2020-09" db="EMBL/GenBank/DDBJ databases">
        <authorList>
            <person name="Sun Q."/>
            <person name="Zhou Y."/>
        </authorList>
    </citation>
    <scope>NUCLEOTIDE SEQUENCE</scope>
    <source>
        <strain evidence="2">CGMCC 4.5737</strain>
    </source>
</reference>
<feature type="region of interest" description="Disordered" evidence="1">
    <location>
        <begin position="72"/>
        <end position="100"/>
    </location>
</feature>
<dbReference type="Gene3D" id="1.10.30.50">
    <property type="match status" value="1"/>
</dbReference>
<sequence length="100" mass="11471">MPHWNRSNRKARLPADWPARRAFVLARDLNHCQWIRGDTGTPCGHPATDVDHIRRGDNHGVSNLRALCRYHHARKSSREGGRAETGDRRRGTEDHPAYTL</sequence>
<comment type="caution">
    <text evidence="2">The sequence shown here is derived from an EMBL/GenBank/DDBJ whole genome shotgun (WGS) entry which is preliminary data.</text>
</comment>